<feature type="region of interest" description="Disordered" evidence="1">
    <location>
        <begin position="446"/>
        <end position="469"/>
    </location>
</feature>
<proteinExistence type="predicted"/>
<dbReference type="EMBL" id="JADWDJ010000013">
    <property type="protein sequence ID" value="KAG5271732.1"/>
    <property type="molecule type" value="Genomic_DNA"/>
</dbReference>
<dbReference type="GO" id="GO:0009966">
    <property type="term" value="P:regulation of signal transduction"/>
    <property type="evidence" value="ECO:0007669"/>
    <property type="project" value="InterPro"/>
</dbReference>
<dbReference type="InterPro" id="IPR042651">
    <property type="entry name" value="Rgs22"/>
</dbReference>
<organism evidence="3 4">
    <name type="scientific">Alosa alosa</name>
    <name type="common">allis shad</name>
    <dbReference type="NCBI Taxonomy" id="278164"/>
    <lineage>
        <taxon>Eukaryota</taxon>
        <taxon>Metazoa</taxon>
        <taxon>Chordata</taxon>
        <taxon>Craniata</taxon>
        <taxon>Vertebrata</taxon>
        <taxon>Euteleostomi</taxon>
        <taxon>Actinopterygii</taxon>
        <taxon>Neopterygii</taxon>
        <taxon>Teleostei</taxon>
        <taxon>Clupei</taxon>
        <taxon>Clupeiformes</taxon>
        <taxon>Clupeoidei</taxon>
        <taxon>Clupeidae</taxon>
        <taxon>Alosa</taxon>
    </lineage>
</organism>
<gene>
    <name evidence="3" type="ORF">AALO_G00183410</name>
</gene>
<name>A0AAV6GEC8_9TELE</name>
<dbReference type="InterPro" id="IPR048074">
    <property type="entry name" value="RGS22_RGS_fourth"/>
</dbReference>
<evidence type="ECO:0000313" key="4">
    <source>
        <dbReference type="Proteomes" id="UP000823561"/>
    </source>
</evidence>
<dbReference type="Proteomes" id="UP000823561">
    <property type="component" value="Chromosome 13"/>
</dbReference>
<dbReference type="SUPFAM" id="SSF48097">
    <property type="entry name" value="Regulator of G-protein signaling, RGS"/>
    <property type="match status" value="4"/>
</dbReference>
<feature type="compositionally biased region" description="Basic and acidic residues" evidence="1">
    <location>
        <begin position="822"/>
        <end position="834"/>
    </location>
</feature>
<feature type="domain" description="RGS" evidence="2">
    <location>
        <begin position="864"/>
        <end position="970"/>
    </location>
</feature>
<dbReference type="PANTHER" id="PTHR46583">
    <property type="entry name" value="REGULATOR OF G-PROTEIN SIGNALING 22"/>
    <property type="match status" value="1"/>
</dbReference>
<evidence type="ECO:0000259" key="2">
    <source>
        <dbReference type="PROSITE" id="PS50132"/>
    </source>
</evidence>
<dbReference type="InterPro" id="IPR044926">
    <property type="entry name" value="RGS_subdomain_2"/>
</dbReference>
<reference evidence="3" key="1">
    <citation type="submission" date="2020-10" db="EMBL/GenBank/DDBJ databases">
        <title>Chromosome-scale genome assembly of the Allis shad, Alosa alosa.</title>
        <authorList>
            <person name="Margot Z."/>
            <person name="Christophe K."/>
            <person name="Cabau C."/>
            <person name="Louis A."/>
            <person name="Berthelot C."/>
            <person name="Parey E."/>
            <person name="Roest Crollius H."/>
            <person name="Montfort J."/>
            <person name="Robinson-Rechavi M."/>
            <person name="Bucao C."/>
            <person name="Bouchez O."/>
            <person name="Gislard M."/>
            <person name="Lluch J."/>
            <person name="Milhes M."/>
            <person name="Lampietro C."/>
            <person name="Lopez Roques C."/>
            <person name="Donnadieu C."/>
            <person name="Braasch I."/>
            <person name="Desvignes T."/>
            <person name="Postlethwait J."/>
            <person name="Bobe J."/>
            <person name="Guiguen Y."/>
        </authorList>
    </citation>
    <scope>NUCLEOTIDE SEQUENCE</scope>
    <source>
        <strain evidence="3">M-15738</strain>
        <tissue evidence="3">Blood</tissue>
    </source>
</reference>
<dbReference type="InterPro" id="IPR016137">
    <property type="entry name" value="RGS"/>
</dbReference>
<accession>A0AAV6GEC8</accession>
<feature type="compositionally biased region" description="Polar residues" evidence="1">
    <location>
        <begin position="1088"/>
        <end position="1103"/>
    </location>
</feature>
<dbReference type="Pfam" id="PF00615">
    <property type="entry name" value="RGS"/>
    <property type="match status" value="2"/>
</dbReference>
<dbReference type="PROSITE" id="PS50132">
    <property type="entry name" value="RGS"/>
    <property type="match status" value="3"/>
</dbReference>
<protein>
    <recommendedName>
        <fullName evidence="2">RGS domain-containing protein</fullName>
    </recommendedName>
</protein>
<dbReference type="Gene3D" id="1.10.167.10">
    <property type="entry name" value="Regulator of G-protein Signalling 4, domain 2"/>
    <property type="match status" value="3"/>
</dbReference>
<dbReference type="GO" id="GO:0001965">
    <property type="term" value="F:G-protein alpha-subunit binding"/>
    <property type="evidence" value="ECO:0007669"/>
    <property type="project" value="InterPro"/>
</dbReference>
<feature type="region of interest" description="Disordered" evidence="1">
    <location>
        <begin position="663"/>
        <end position="685"/>
    </location>
</feature>
<feature type="domain" description="RGS" evidence="2">
    <location>
        <begin position="510"/>
        <end position="616"/>
    </location>
</feature>
<feature type="region of interest" description="Disordered" evidence="1">
    <location>
        <begin position="1087"/>
        <end position="1134"/>
    </location>
</feature>
<keyword evidence="4" id="KW-1185">Reference proteome</keyword>
<dbReference type="SMART" id="SM00315">
    <property type="entry name" value="RGS"/>
    <property type="match status" value="1"/>
</dbReference>
<dbReference type="InterPro" id="IPR036305">
    <property type="entry name" value="RGS_sf"/>
</dbReference>
<feature type="compositionally biased region" description="Basic and acidic residues" evidence="1">
    <location>
        <begin position="1007"/>
        <end position="1021"/>
    </location>
</feature>
<dbReference type="AlphaFoldDB" id="A0AAV6GEC8"/>
<feature type="compositionally biased region" description="Polar residues" evidence="1">
    <location>
        <begin position="1025"/>
        <end position="1034"/>
    </location>
</feature>
<feature type="domain" description="RGS" evidence="2">
    <location>
        <begin position="696"/>
        <end position="755"/>
    </location>
</feature>
<dbReference type="GO" id="GO:0005634">
    <property type="term" value="C:nucleus"/>
    <property type="evidence" value="ECO:0007669"/>
    <property type="project" value="TreeGrafter"/>
</dbReference>
<feature type="region of interest" description="Disordered" evidence="1">
    <location>
        <begin position="822"/>
        <end position="843"/>
    </location>
</feature>
<dbReference type="PANTHER" id="PTHR46583:SF1">
    <property type="entry name" value="REGULATOR OF G-PROTEIN SIGNALING 22"/>
    <property type="match status" value="1"/>
</dbReference>
<dbReference type="CDD" id="cd08725">
    <property type="entry name" value="RGS_RGS22_4"/>
    <property type="match status" value="1"/>
</dbReference>
<sequence length="1134" mass="129050">MLGNTDSSTLWNSSLEDKLANDDALVEFLNAFLSLPTFHETIKYNTETGAFEVVSDAAETLHSRIRTTLHEHEAKFLANSDSPWLTAIPMFDNSYTVLCLDRDQGMKWVNKSRLPLFLQSDYFFEYRLVKLLCQLVCPGQRLDNASASALCSVYPQPPTHCAAQDLNKDRVSFIKGESQAAREHRNGSDRHAEARGVEAEVEACLAEARGVEAEVEACLAEARGVEAEAEACLYFTESTEQEEATSPSTRPGTADLGEGRLITSLVNHVLQVAVSELQVGTARVELDTHQQAPGATELVPHTACAAAEMNEFNSGSATDEPAGGHGHCLCFHGSRQALEDFKRFLQGTPGEKVLQLWMDIERLRILASPKTKNRHLVKMRHQYMPSSGFRALSSELLSRLGLASSSSWIEDKLLHVQPCLSETLLTYWGPLFCLVRSASERRRLLDPQQQPHWQKRRLHSSAAGGPNPSYITLPPVQPHLCKPRAPPSTAGQPLSGSSTPALKGRLMERMLQALHVEPRAGFYFTRFCELSGNKLWESAIHFWTDLQEYQQLFYQDGLDPYRARRKAQVLYSTYLCSASQESIGVGEECMRQVFARLTPPFEELFDGAEEHTLSLLLEPWTLLTSQDTDIYEQVDLWEETRHDETADYRKLQVLHTESVRRMEQLARERKSAPPPPEVPREPDSWAQVPQQFRGFRLVSVLRNRTELQHFQAFLEENSASMDLLCWLDLEQLKRTSSQQQEERAQRFCAIKTKYLNRKYFFGPGSPATKHQQEEVIRLAGGWGQLLQNGLSGAPLTEMQNIVRDRIERKWLPVYLSTPDFSERQKLQPQTEDHRRRYHRRRKQPWKLSQQADSAWMASSREVLAFRQALLNPVTCLQFQRFVVLKGDLYENDVLFWLEVQRYKDLCHSHCDEATVQHKISTIISCFISSSVPPALQISIPPEQARTILDQRRELGPYVFREAQMSVFSELYKLWPPFLDFKSRVGEGEDLLSVLERKRARQRERELQRRRAEEEEEERKAQQEALSKQQWSSGSVCEEAGVEGSTEHHVELLLPTDQLSWSYSKYMAALERESVLIRKQMMQEEALASFSTGRDSVSTPSVRSEVSRRPPGHNPAATPRTHTPEATGANTLTGR</sequence>
<evidence type="ECO:0000313" key="3">
    <source>
        <dbReference type="EMBL" id="KAG5271732.1"/>
    </source>
</evidence>
<comment type="caution">
    <text evidence="3">The sequence shown here is derived from an EMBL/GenBank/DDBJ whole genome shotgun (WGS) entry which is preliminary data.</text>
</comment>
<dbReference type="GO" id="GO:0005737">
    <property type="term" value="C:cytoplasm"/>
    <property type="evidence" value="ECO:0007669"/>
    <property type="project" value="TreeGrafter"/>
</dbReference>
<evidence type="ECO:0000256" key="1">
    <source>
        <dbReference type="SAM" id="MobiDB-lite"/>
    </source>
</evidence>
<feature type="region of interest" description="Disordered" evidence="1">
    <location>
        <begin position="1007"/>
        <end position="1041"/>
    </location>
</feature>